<name>A0A5N6N4V0_9ASTR</name>
<reference evidence="3 4" key="1">
    <citation type="submission" date="2019-05" db="EMBL/GenBank/DDBJ databases">
        <title>Mikania micrantha, genome provides insights into the molecular mechanism of rapid growth.</title>
        <authorList>
            <person name="Liu B."/>
        </authorList>
    </citation>
    <scope>NUCLEOTIDE SEQUENCE [LARGE SCALE GENOMIC DNA]</scope>
    <source>
        <strain evidence="3">NLD-2019</strain>
        <tissue evidence="3">Leaf</tissue>
    </source>
</reference>
<protein>
    <recommendedName>
        <fullName evidence="2">Integrase catalytic domain-containing protein</fullName>
    </recommendedName>
</protein>
<evidence type="ECO:0000313" key="4">
    <source>
        <dbReference type="Proteomes" id="UP000326396"/>
    </source>
</evidence>
<dbReference type="InterPro" id="IPR036397">
    <property type="entry name" value="RNaseH_sf"/>
</dbReference>
<dbReference type="PANTHER" id="PTHR45835">
    <property type="entry name" value="YALI0A06105P"/>
    <property type="match status" value="1"/>
</dbReference>
<dbReference type="InterPro" id="IPR016197">
    <property type="entry name" value="Chromo-like_dom_sf"/>
</dbReference>
<keyword evidence="4" id="KW-1185">Reference proteome</keyword>
<dbReference type="EMBL" id="SZYD01000013">
    <property type="protein sequence ID" value="KAD4384730.1"/>
    <property type="molecule type" value="Genomic_DNA"/>
</dbReference>
<dbReference type="GO" id="GO:0003676">
    <property type="term" value="F:nucleic acid binding"/>
    <property type="evidence" value="ECO:0007669"/>
    <property type="project" value="InterPro"/>
</dbReference>
<accession>A0A5N6N4V0</accession>
<organism evidence="3 4">
    <name type="scientific">Mikania micrantha</name>
    <name type="common">bitter vine</name>
    <dbReference type="NCBI Taxonomy" id="192012"/>
    <lineage>
        <taxon>Eukaryota</taxon>
        <taxon>Viridiplantae</taxon>
        <taxon>Streptophyta</taxon>
        <taxon>Embryophyta</taxon>
        <taxon>Tracheophyta</taxon>
        <taxon>Spermatophyta</taxon>
        <taxon>Magnoliopsida</taxon>
        <taxon>eudicotyledons</taxon>
        <taxon>Gunneridae</taxon>
        <taxon>Pentapetalae</taxon>
        <taxon>asterids</taxon>
        <taxon>campanulids</taxon>
        <taxon>Asterales</taxon>
        <taxon>Asteraceae</taxon>
        <taxon>Asteroideae</taxon>
        <taxon>Heliantheae alliance</taxon>
        <taxon>Eupatorieae</taxon>
        <taxon>Mikania</taxon>
    </lineage>
</organism>
<gene>
    <name evidence="3" type="ORF">E3N88_24898</name>
</gene>
<dbReference type="InterPro" id="IPR012337">
    <property type="entry name" value="RNaseH-like_sf"/>
</dbReference>
<feature type="coiled-coil region" evidence="1">
    <location>
        <begin position="104"/>
        <end position="131"/>
    </location>
</feature>
<dbReference type="Gene3D" id="3.30.420.10">
    <property type="entry name" value="Ribonuclease H-like superfamily/Ribonuclease H"/>
    <property type="match status" value="1"/>
</dbReference>
<feature type="domain" description="Integrase catalytic" evidence="2">
    <location>
        <begin position="1"/>
        <end position="83"/>
    </location>
</feature>
<dbReference type="PANTHER" id="PTHR45835:SF104">
    <property type="entry name" value="PROTEIN NYNRIN-LIKE"/>
    <property type="match status" value="1"/>
</dbReference>
<evidence type="ECO:0000313" key="3">
    <source>
        <dbReference type="EMBL" id="KAD4384730.1"/>
    </source>
</evidence>
<evidence type="ECO:0000259" key="2">
    <source>
        <dbReference type="PROSITE" id="PS50994"/>
    </source>
</evidence>
<dbReference type="AlphaFoldDB" id="A0A5N6N4V0"/>
<evidence type="ECO:0000256" key="1">
    <source>
        <dbReference type="SAM" id="Coils"/>
    </source>
</evidence>
<dbReference type="InterPro" id="IPR001584">
    <property type="entry name" value="Integrase_cat-core"/>
</dbReference>
<dbReference type="Pfam" id="PF24626">
    <property type="entry name" value="SH3_Tf2-1"/>
    <property type="match status" value="1"/>
</dbReference>
<dbReference type="Proteomes" id="UP000326396">
    <property type="component" value="Linkage Group LG3"/>
</dbReference>
<dbReference type="SUPFAM" id="SSF53098">
    <property type="entry name" value="Ribonuclease H-like"/>
    <property type="match status" value="1"/>
</dbReference>
<dbReference type="GO" id="GO:0015074">
    <property type="term" value="P:DNA integration"/>
    <property type="evidence" value="ECO:0007669"/>
    <property type="project" value="InterPro"/>
</dbReference>
<comment type="caution">
    <text evidence="3">The sequence shown here is derived from an EMBL/GenBank/DDBJ whole genome shotgun (WGS) entry which is preliminary data.</text>
</comment>
<sequence>MSKFWKDFMKLLGVDLAFSSAYQPQSDGQTKVLNRCLESYLRCMSMDKPLQWVRWLPLAQWWYNSTYHSSIQMSPYEALYGFKPMIHIPYIPGDRNVAAVEELHRDREAMIQSLKANLQAARNRMKQMADIHRTERSFKVGDWVYVKLQPYVQTALKMHRNQKLSPRFYGPFLVLECFGKVAYKLDLPTDALIHHTFHVSLLKPAFGSHQLITPLPKAPRFAYSPRAILDNRVIRMGNKMVSQVLVHWNTLAITEATWENVEDFKLRFLSFHF</sequence>
<dbReference type="SUPFAM" id="SSF54160">
    <property type="entry name" value="Chromo domain-like"/>
    <property type="match status" value="1"/>
</dbReference>
<dbReference type="PROSITE" id="PS50994">
    <property type="entry name" value="INTEGRASE"/>
    <property type="match status" value="1"/>
</dbReference>
<keyword evidence="1" id="KW-0175">Coiled coil</keyword>
<dbReference type="OrthoDB" id="5554229at2759"/>
<dbReference type="InterPro" id="IPR056924">
    <property type="entry name" value="SH3_Tf2-1"/>
</dbReference>
<proteinExistence type="predicted"/>